<gene>
    <name evidence="8" type="ORF">H9642_14785</name>
</gene>
<evidence type="ECO:0000313" key="9">
    <source>
        <dbReference type="Proteomes" id="UP000611945"/>
    </source>
</evidence>
<dbReference type="EC" id="3.6.1.7" evidence="2 5"/>
<dbReference type="SUPFAM" id="SSF54975">
    <property type="entry name" value="Acylphosphatase/BLUF domain-like"/>
    <property type="match status" value="1"/>
</dbReference>
<feature type="active site" evidence="5">
    <location>
        <position position="19"/>
    </location>
</feature>
<evidence type="ECO:0000256" key="2">
    <source>
        <dbReference type="ARBA" id="ARBA00012150"/>
    </source>
</evidence>
<dbReference type="RefSeq" id="WP_251837235.1">
    <property type="nucleotide sequence ID" value="NZ_JACSQG010000009.1"/>
</dbReference>
<dbReference type="NCBIfam" id="NF011014">
    <property type="entry name" value="PRK14442.1"/>
    <property type="match status" value="1"/>
</dbReference>
<dbReference type="Pfam" id="PF00708">
    <property type="entry name" value="Acylphosphatase"/>
    <property type="match status" value="1"/>
</dbReference>
<name>A0ABR8TSJ0_9PSED</name>
<keyword evidence="9" id="KW-1185">Reference proteome</keyword>
<evidence type="ECO:0000259" key="7">
    <source>
        <dbReference type="PROSITE" id="PS51160"/>
    </source>
</evidence>
<dbReference type="PROSITE" id="PS00151">
    <property type="entry name" value="ACYLPHOSPHATASE_2"/>
    <property type="match status" value="1"/>
</dbReference>
<dbReference type="Gene3D" id="3.30.70.100">
    <property type="match status" value="1"/>
</dbReference>
<dbReference type="PANTHER" id="PTHR47268">
    <property type="entry name" value="ACYLPHOSPHATASE"/>
    <property type="match status" value="1"/>
</dbReference>
<reference evidence="8 9" key="1">
    <citation type="submission" date="2020-08" db="EMBL/GenBank/DDBJ databases">
        <title>A Genomic Blueprint of the Chicken Gut Microbiome.</title>
        <authorList>
            <person name="Gilroy R."/>
            <person name="Ravi A."/>
            <person name="Getino M."/>
            <person name="Pursley I."/>
            <person name="Horton D.L."/>
            <person name="Alikhan N.-F."/>
            <person name="Baker D."/>
            <person name="Gharbi K."/>
            <person name="Hall N."/>
            <person name="Watson M."/>
            <person name="Adriaenssens E.M."/>
            <person name="Foster-Nyarko E."/>
            <person name="Jarju S."/>
            <person name="Secka A."/>
            <person name="Antonio M."/>
            <person name="Oren A."/>
            <person name="Chaudhuri R."/>
            <person name="La Ragione R.M."/>
            <person name="Hildebrand F."/>
            <person name="Pallen M.J."/>
        </authorList>
    </citation>
    <scope>NUCLEOTIDE SEQUENCE [LARGE SCALE GENOMIC DNA]</scope>
    <source>
        <strain evidence="8 9">Sa2CUA2</strain>
    </source>
</reference>
<dbReference type="InterPro" id="IPR001792">
    <property type="entry name" value="Acylphosphatase-like_dom"/>
</dbReference>
<feature type="active site" evidence="5">
    <location>
        <position position="37"/>
    </location>
</feature>
<comment type="catalytic activity">
    <reaction evidence="4 5">
        <text>an acyl phosphate + H2O = a carboxylate + phosphate + H(+)</text>
        <dbReference type="Rhea" id="RHEA:14965"/>
        <dbReference type="ChEBI" id="CHEBI:15377"/>
        <dbReference type="ChEBI" id="CHEBI:15378"/>
        <dbReference type="ChEBI" id="CHEBI:29067"/>
        <dbReference type="ChEBI" id="CHEBI:43474"/>
        <dbReference type="ChEBI" id="CHEBI:59918"/>
        <dbReference type="EC" id="3.6.1.7"/>
    </reaction>
</comment>
<accession>A0ABR8TSJ0</accession>
<dbReference type="InterPro" id="IPR036046">
    <property type="entry name" value="Acylphosphatase-like_dom_sf"/>
</dbReference>
<organism evidence="8 9">
    <name type="scientific">Serpens gallinarum</name>
    <dbReference type="NCBI Taxonomy" id="2763075"/>
    <lineage>
        <taxon>Bacteria</taxon>
        <taxon>Pseudomonadati</taxon>
        <taxon>Pseudomonadota</taxon>
        <taxon>Gammaproteobacteria</taxon>
        <taxon>Pseudomonadales</taxon>
        <taxon>Pseudomonadaceae</taxon>
        <taxon>Pseudomonas</taxon>
    </lineage>
</organism>
<dbReference type="PANTHER" id="PTHR47268:SF4">
    <property type="entry name" value="ACYLPHOSPHATASE"/>
    <property type="match status" value="1"/>
</dbReference>
<dbReference type="PROSITE" id="PS51160">
    <property type="entry name" value="ACYLPHOSPHATASE_3"/>
    <property type="match status" value="1"/>
</dbReference>
<feature type="domain" description="Acylphosphatase-like" evidence="7">
    <location>
        <begin position="4"/>
        <end position="90"/>
    </location>
</feature>
<comment type="similarity">
    <text evidence="1 6">Belongs to the acylphosphatase family.</text>
</comment>
<evidence type="ECO:0000256" key="5">
    <source>
        <dbReference type="PROSITE-ProRule" id="PRU00520"/>
    </source>
</evidence>
<evidence type="ECO:0000256" key="6">
    <source>
        <dbReference type="RuleBase" id="RU004168"/>
    </source>
</evidence>
<dbReference type="InterPro" id="IPR020456">
    <property type="entry name" value="Acylphosphatase"/>
</dbReference>
<evidence type="ECO:0000256" key="3">
    <source>
        <dbReference type="ARBA" id="ARBA00015991"/>
    </source>
</evidence>
<sequence length="90" mass="10105">MQICRHVRVSGRVQGVYYRQSAADQAVALQVRGWVRNLDDGRVEAMLEGEEHAVLKLIEWMKQGPSAAHVDAVEVSESAMQGMTGFHIRR</sequence>
<dbReference type="Proteomes" id="UP000611945">
    <property type="component" value="Unassembled WGS sequence"/>
</dbReference>
<comment type="caution">
    <text evidence="8">The sequence shown here is derived from an EMBL/GenBank/DDBJ whole genome shotgun (WGS) entry which is preliminary data.</text>
</comment>
<proteinExistence type="inferred from homology"/>
<protein>
    <recommendedName>
        <fullName evidence="3 5">acylphosphatase</fullName>
        <ecNumber evidence="2 5">3.6.1.7</ecNumber>
    </recommendedName>
</protein>
<evidence type="ECO:0000256" key="4">
    <source>
        <dbReference type="ARBA" id="ARBA00047645"/>
    </source>
</evidence>
<dbReference type="EMBL" id="JACSQG010000009">
    <property type="protein sequence ID" value="MBD7978448.1"/>
    <property type="molecule type" value="Genomic_DNA"/>
</dbReference>
<evidence type="ECO:0000313" key="8">
    <source>
        <dbReference type="EMBL" id="MBD7978448.1"/>
    </source>
</evidence>
<evidence type="ECO:0000256" key="1">
    <source>
        <dbReference type="ARBA" id="ARBA00005614"/>
    </source>
</evidence>
<dbReference type="InterPro" id="IPR017968">
    <property type="entry name" value="Acylphosphatase_CS"/>
</dbReference>
<keyword evidence="5" id="KW-0378">Hydrolase</keyword>